<keyword evidence="2" id="KW-1185">Reference proteome</keyword>
<gene>
    <name evidence="1" type="ORF">AVEN_84820_1</name>
</gene>
<evidence type="ECO:0000313" key="1">
    <source>
        <dbReference type="EMBL" id="GBM82391.1"/>
    </source>
</evidence>
<dbReference type="EMBL" id="BGPR01003008">
    <property type="protein sequence ID" value="GBM82391.1"/>
    <property type="molecule type" value="Genomic_DNA"/>
</dbReference>
<comment type="caution">
    <text evidence="1">The sequence shown here is derived from an EMBL/GenBank/DDBJ whole genome shotgun (WGS) entry which is preliminary data.</text>
</comment>
<organism evidence="1 2">
    <name type="scientific">Araneus ventricosus</name>
    <name type="common">Orbweaver spider</name>
    <name type="synonym">Epeira ventricosa</name>
    <dbReference type="NCBI Taxonomy" id="182803"/>
    <lineage>
        <taxon>Eukaryota</taxon>
        <taxon>Metazoa</taxon>
        <taxon>Ecdysozoa</taxon>
        <taxon>Arthropoda</taxon>
        <taxon>Chelicerata</taxon>
        <taxon>Arachnida</taxon>
        <taxon>Araneae</taxon>
        <taxon>Araneomorphae</taxon>
        <taxon>Entelegynae</taxon>
        <taxon>Araneoidea</taxon>
        <taxon>Araneidae</taxon>
        <taxon>Araneus</taxon>
    </lineage>
</organism>
<accession>A0A4Y2IWU9</accession>
<reference evidence="1 2" key="1">
    <citation type="journal article" date="2019" name="Sci. Rep.">
        <title>Orb-weaving spider Araneus ventricosus genome elucidates the spidroin gene catalogue.</title>
        <authorList>
            <person name="Kono N."/>
            <person name="Nakamura H."/>
            <person name="Ohtoshi R."/>
            <person name="Moran D.A.P."/>
            <person name="Shinohara A."/>
            <person name="Yoshida Y."/>
            <person name="Fujiwara M."/>
            <person name="Mori M."/>
            <person name="Tomita M."/>
            <person name="Arakawa K."/>
        </authorList>
    </citation>
    <scope>NUCLEOTIDE SEQUENCE [LARGE SCALE GENOMIC DNA]</scope>
</reference>
<protein>
    <submittedName>
        <fullName evidence="1">Uncharacterized protein</fullName>
    </submittedName>
</protein>
<name>A0A4Y2IWU9_ARAVE</name>
<sequence length="150" mass="17346">MQSFFPDCSNRHNWDKCFFENVSRVIRRNGDIICELNKELSQLATLFGITTDLKLENLSKHVADYLKKINGLPANTWVELCTLLKMNNPEDITERVLTLVESSAITITEYCDKSSEVLRLPCSNPVDPQENEELEKYKQEISHLQNQLQL</sequence>
<proteinExistence type="predicted"/>
<dbReference type="AlphaFoldDB" id="A0A4Y2IWU9"/>
<dbReference type="Proteomes" id="UP000499080">
    <property type="component" value="Unassembled WGS sequence"/>
</dbReference>
<evidence type="ECO:0000313" key="2">
    <source>
        <dbReference type="Proteomes" id="UP000499080"/>
    </source>
</evidence>